<dbReference type="SUPFAM" id="SSF102114">
    <property type="entry name" value="Radical SAM enzymes"/>
    <property type="match status" value="1"/>
</dbReference>
<dbReference type="InterPro" id="IPR034505">
    <property type="entry name" value="Coproporphyrinogen-III_oxidase"/>
</dbReference>
<evidence type="ECO:0000256" key="7">
    <source>
        <dbReference type="ARBA" id="ARBA00023014"/>
    </source>
</evidence>
<comment type="caution">
    <text evidence="11">The sequence shown here is derived from an EMBL/GenBank/DDBJ whole genome shotgun (WGS) entry which is preliminary data.</text>
</comment>
<dbReference type="GO" id="GO:0046872">
    <property type="term" value="F:metal ion binding"/>
    <property type="evidence" value="ECO:0007669"/>
    <property type="project" value="UniProtKB-UniRule"/>
</dbReference>
<dbReference type="InterPro" id="IPR004559">
    <property type="entry name" value="HemW-like"/>
</dbReference>
<evidence type="ECO:0000256" key="4">
    <source>
        <dbReference type="ARBA" id="ARBA00022691"/>
    </source>
</evidence>
<evidence type="ECO:0000259" key="10">
    <source>
        <dbReference type="PROSITE" id="PS51918"/>
    </source>
</evidence>
<evidence type="ECO:0000313" key="12">
    <source>
        <dbReference type="Proteomes" id="UP000228867"/>
    </source>
</evidence>
<dbReference type="PANTHER" id="PTHR13932:SF5">
    <property type="entry name" value="RADICAL S-ADENOSYL METHIONINE DOMAIN-CONTAINING PROTEIN 1, MITOCHONDRIAL"/>
    <property type="match status" value="1"/>
</dbReference>
<dbReference type="GO" id="GO:0004109">
    <property type="term" value="F:coproporphyrinogen oxidase activity"/>
    <property type="evidence" value="ECO:0007669"/>
    <property type="project" value="InterPro"/>
</dbReference>
<dbReference type="InterPro" id="IPR006638">
    <property type="entry name" value="Elp3/MiaA/NifB-like_rSAM"/>
</dbReference>
<dbReference type="NCBIfam" id="TIGR00539">
    <property type="entry name" value="hemN_rel"/>
    <property type="match status" value="1"/>
</dbReference>
<evidence type="ECO:0000256" key="6">
    <source>
        <dbReference type="ARBA" id="ARBA00023004"/>
    </source>
</evidence>
<evidence type="ECO:0000256" key="8">
    <source>
        <dbReference type="ARBA" id="ARBA00023186"/>
    </source>
</evidence>
<comment type="subcellular location">
    <subcellularLocation>
        <location evidence="9">Cytoplasm</location>
    </subcellularLocation>
</comment>
<keyword evidence="5 9" id="KW-0479">Metal-binding</keyword>
<dbReference type="SMART" id="SM00729">
    <property type="entry name" value="Elp3"/>
    <property type="match status" value="1"/>
</dbReference>
<keyword evidence="3 9" id="KW-0349">Heme</keyword>
<dbReference type="Gene3D" id="3.20.20.70">
    <property type="entry name" value="Aldolase class I"/>
    <property type="match status" value="1"/>
</dbReference>
<keyword evidence="4 9" id="KW-0949">S-adenosyl-L-methionine</keyword>
<dbReference type="InterPro" id="IPR007197">
    <property type="entry name" value="rSAM"/>
</dbReference>
<dbReference type="PANTHER" id="PTHR13932">
    <property type="entry name" value="COPROPORPHYRINIGEN III OXIDASE"/>
    <property type="match status" value="1"/>
</dbReference>
<name>A0A2H0ND17_9BACT</name>
<gene>
    <name evidence="11" type="ORF">COV54_02120</name>
</gene>
<protein>
    <recommendedName>
        <fullName evidence="2 9">Heme chaperone HemW</fullName>
    </recommendedName>
</protein>
<evidence type="ECO:0000313" key="11">
    <source>
        <dbReference type="EMBL" id="PIR06754.1"/>
    </source>
</evidence>
<dbReference type="InterPro" id="IPR013785">
    <property type="entry name" value="Aldolase_TIM"/>
</dbReference>
<evidence type="ECO:0000256" key="9">
    <source>
        <dbReference type="RuleBase" id="RU364116"/>
    </source>
</evidence>
<dbReference type="InterPro" id="IPR058240">
    <property type="entry name" value="rSAM_sf"/>
</dbReference>
<dbReference type="Pfam" id="PF04055">
    <property type="entry name" value="Radical_SAM"/>
    <property type="match status" value="1"/>
</dbReference>
<reference evidence="11 12" key="1">
    <citation type="submission" date="2017-09" db="EMBL/GenBank/DDBJ databases">
        <title>Depth-based differentiation of microbial function through sediment-hosted aquifers and enrichment of novel symbionts in the deep terrestrial subsurface.</title>
        <authorList>
            <person name="Probst A.J."/>
            <person name="Ladd B."/>
            <person name="Jarett J.K."/>
            <person name="Geller-Mcgrath D.E."/>
            <person name="Sieber C.M."/>
            <person name="Emerson J.B."/>
            <person name="Anantharaman K."/>
            <person name="Thomas B.C."/>
            <person name="Malmstrom R."/>
            <person name="Stieglmeier M."/>
            <person name="Klingl A."/>
            <person name="Woyke T."/>
            <person name="Ryan C.M."/>
            <person name="Banfield J.F."/>
        </authorList>
    </citation>
    <scope>NUCLEOTIDE SEQUENCE [LARGE SCALE GENOMIC DNA]</scope>
    <source>
        <strain evidence="11">CG11_big_fil_rev_8_21_14_0_20_38_23</strain>
    </source>
</reference>
<dbReference type="Proteomes" id="UP000228867">
    <property type="component" value="Unassembled WGS sequence"/>
</dbReference>
<evidence type="ECO:0000256" key="1">
    <source>
        <dbReference type="ARBA" id="ARBA00006100"/>
    </source>
</evidence>
<organism evidence="11 12">
    <name type="scientific">Candidatus Jorgensenbacteria bacterium CG11_big_fil_rev_8_21_14_0_20_38_23</name>
    <dbReference type="NCBI Taxonomy" id="1974594"/>
    <lineage>
        <taxon>Bacteria</taxon>
        <taxon>Candidatus Joergenseniibacteriota</taxon>
    </lineage>
</organism>
<feature type="domain" description="Radical SAM core" evidence="10">
    <location>
        <begin position="41"/>
        <end position="280"/>
    </location>
</feature>
<dbReference type="EMBL" id="PCWR01000048">
    <property type="protein sequence ID" value="PIR06754.1"/>
    <property type="molecule type" value="Genomic_DNA"/>
</dbReference>
<dbReference type="SFLD" id="SFLDG01065">
    <property type="entry name" value="anaerobic_coproporphyrinogen-I"/>
    <property type="match status" value="1"/>
</dbReference>
<sequence>MKNMENMKNIKVNREYIEIYPINWQNINQKMVDEIFFSRSFDFIKEISLYVHIPFCPTICPFCKFNVSKYKSSIYQQYLNALKKEISLFKDHPDLQNRVVTAIYFGGGTGSMLAANVVYEILNLMGGIFSISNKAEITVECHPSTVNARKLKDYQKAGVNRISLGIQSFQDQNLRNIGRNHTAQQNEKLLKDALKIGFNCVVMDLMYRLPNQDFENLKFDLNKIKELSPHGISVYSLESEATPLERKTSEIPSEEVDREMFYFIGDFLESIGYYRFMQPDFSKPGKECKYVLNAWKAPQQLMIGFGAGANTHYFGSHVWANVYPVKSYIDALENGYFPGVMGIEVPLEELKAKYMVLGVRHILIEKNSFKAMFGESISDKFSSKIERLKKLGWISEENDYYKVTREGLYYIDNISKVFYSKANKKEGQPWLKGLYNYIPKKFYKVLKS</sequence>
<dbReference type="PROSITE" id="PS51918">
    <property type="entry name" value="RADICAL_SAM"/>
    <property type="match status" value="1"/>
</dbReference>
<keyword evidence="9" id="KW-0963">Cytoplasm</keyword>
<dbReference type="SFLD" id="SFLDS00029">
    <property type="entry name" value="Radical_SAM"/>
    <property type="match status" value="1"/>
</dbReference>
<keyword evidence="6 9" id="KW-0408">Iron</keyword>
<dbReference type="SFLD" id="SFLDF00562">
    <property type="entry name" value="HemN-like__clustered_with_heat"/>
    <property type="match status" value="1"/>
</dbReference>
<comment type="similarity">
    <text evidence="1">Belongs to the anaerobic coproporphyrinogen-III oxidase family. HemW subfamily.</text>
</comment>
<dbReference type="AlphaFoldDB" id="A0A2H0ND17"/>
<evidence type="ECO:0000256" key="5">
    <source>
        <dbReference type="ARBA" id="ARBA00022723"/>
    </source>
</evidence>
<comment type="function">
    <text evidence="9">Probably acts as a heme chaperone, transferring heme to an unknown acceptor. Binds one molecule of heme per monomer, possibly covalently. Binds 1 [4Fe-4S] cluster. The cluster is coordinated with 3 cysteines and an exchangeable S-adenosyl-L-methionine.</text>
</comment>
<keyword evidence="8 9" id="KW-0143">Chaperone</keyword>
<accession>A0A2H0ND17</accession>
<keyword evidence="7 9" id="KW-0411">Iron-sulfur</keyword>
<dbReference type="GO" id="GO:0006779">
    <property type="term" value="P:porphyrin-containing compound biosynthetic process"/>
    <property type="evidence" value="ECO:0007669"/>
    <property type="project" value="InterPro"/>
</dbReference>
<dbReference type="GO" id="GO:0051539">
    <property type="term" value="F:4 iron, 4 sulfur cluster binding"/>
    <property type="evidence" value="ECO:0007669"/>
    <property type="project" value="UniProtKB-UniRule"/>
</dbReference>
<dbReference type="GO" id="GO:0005737">
    <property type="term" value="C:cytoplasm"/>
    <property type="evidence" value="ECO:0007669"/>
    <property type="project" value="UniProtKB-SubCell"/>
</dbReference>
<proteinExistence type="inferred from homology"/>
<keyword evidence="9" id="KW-0004">4Fe-4S</keyword>
<evidence type="ECO:0000256" key="2">
    <source>
        <dbReference type="ARBA" id="ARBA00017228"/>
    </source>
</evidence>
<evidence type="ECO:0000256" key="3">
    <source>
        <dbReference type="ARBA" id="ARBA00022617"/>
    </source>
</evidence>